<gene>
    <name evidence="1" type="ORF">QFC24_003736</name>
</gene>
<reference evidence="1" key="1">
    <citation type="submission" date="2023-04" db="EMBL/GenBank/DDBJ databases">
        <title>Draft Genome sequencing of Naganishia species isolated from polar environments using Oxford Nanopore Technology.</title>
        <authorList>
            <person name="Leo P."/>
            <person name="Venkateswaran K."/>
        </authorList>
    </citation>
    <scope>NUCLEOTIDE SEQUENCE</scope>
    <source>
        <strain evidence="1">DBVPG 5303</strain>
    </source>
</reference>
<dbReference type="Proteomes" id="UP001234202">
    <property type="component" value="Unassembled WGS sequence"/>
</dbReference>
<proteinExistence type="predicted"/>
<protein>
    <submittedName>
        <fullName evidence="1">Uncharacterized protein</fullName>
    </submittedName>
</protein>
<evidence type="ECO:0000313" key="2">
    <source>
        <dbReference type="Proteomes" id="UP001234202"/>
    </source>
</evidence>
<name>A0ACC2XKE9_9TREE</name>
<accession>A0ACC2XKE9</accession>
<dbReference type="EMBL" id="JASBWV010000012">
    <property type="protein sequence ID" value="KAJ9123521.1"/>
    <property type="molecule type" value="Genomic_DNA"/>
</dbReference>
<comment type="caution">
    <text evidence="1">The sequence shown here is derived from an EMBL/GenBank/DDBJ whole genome shotgun (WGS) entry which is preliminary data.</text>
</comment>
<keyword evidence="2" id="KW-1185">Reference proteome</keyword>
<sequence length="62" mass="6804">MSAASRQPPQPSLEDITSDWAEWQGQVSSLLEGLQSASQQSAGLDLSETERAEQEVELERSE</sequence>
<organism evidence="1 2">
    <name type="scientific">Naganishia onofrii</name>
    <dbReference type="NCBI Taxonomy" id="1851511"/>
    <lineage>
        <taxon>Eukaryota</taxon>
        <taxon>Fungi</taxon>
        <taxon>Dikarya</taxon>
        <taxon>Basidiomycota</taxon>
        <taxon>Agaricomycotina</taxon>
        <taxon>Tremellomycetes</taxon>
        <taxon>Filobasidiales</taxon>
        <taxon>Filobasidiaceae</taxon>
        <taxon>Naganishia</taxon>
    </lineage>
</organism>
<evidence type="ECO:0000313" key="1">
    <source>
        <dbReference type="EMBL" id="KAJ9123521.1"/>
    </source>
</evidence>